<evidence type="ECO:0000256" key="2">
    <source>
        <dbReference type="ARBA" id="ARBA00023054"/>
    </source>
</evidence>
<evidence type="ECO:0000256" key="3">
    <source>
        <dbReference type="ARBA" id="ARBA00023273"/>
    </source>
</evidence>
<dbReference type="GO" id="GO:0097730">
    <property type="term" value="C:non-motile cilium"/>
    <property type="evidence" value="ECO:0007669"/>
    <property type="project" value="TreeGrafter"/>
</dbReference>
<dbReference type="STRING" id="6205.A0A0R3X012"/>
<proteinExistence type="predicted"/>
<dbReference type="InterPro" id="IPR028172">
    <property type="entry name" value="FT20"/>
</dbReference>
<dbReference type="Proteomes" id="UP000274429">
    <property type="component" value="Unassembled WGS sequence"/>
</dbReference>
<evidence type="ECO:0000313" key="5">
    <source>
        <dbReference type="Proteomes" id="UP000274429"/>
    </source>
</evidence>
<keyword evidence="2" id="KW-0175">Coiled coil</keyword>
<dbReference type="PANTHER" id="PTHR31978">
    <property type="entry name" value="INTRAFLAGELLAR TRANSPORT PROTEIN 20 HOMOLOG"/>
    <property type="match status" value="1"/>
</dbReference>
<dbReference type="GO" id="GO:0097546">
    <property type="term" value="C:ciliary base"/>
    <property type="evidence" value="ECO:0007669"/>
    <property type="project" value="TreeGrafter"/>
</dbReference>
<dbReference type="GO" id="GO:0036064">
    <property type="term" value="C:ciliary basal body"/>
    <property type="evidence" value="ECO:0007669"/>
    <property type="project" value="TreeGrafter"/>
</dbReference>
<dbReference type="GO" id="GO:0005737">
    <property type="term" value="C:cytoplasm"/>
    <property type="evidence" value="ECO:0007669"/>
    <property type="project" value="TreeGrafter"/>
</dbReference>
<reference evidence="6" key="1">
    <citation type="submission" date="2017-02" db="UniProtKB">
        <authorList>
            <consortium name="WormBaseParasite"/>
        </authorList>
    </citation>
    <scope>IDENTIFICATION</scope>
</reference>
<accession>A0A0R3X012</accession>
<dbReference type="AlphaFoldDB" id="A0A0R3X012"/>
<comment type="subcellular location">
    <subcellularLocation>
        <location evidence="1">Cell projection</location>
        <location evidence="1">Cilium</location>
    </subcellularLocation>
</comment>
<dbReference type="WBParaSite" id="TTAC_0000643001-mRNA-1">
    <property type="protein sequence ID" value="TTAC_0000643001-mRNA-1"/>
    <property type="gene ID" value="TTAC_0000643001"/>
</dbReference>
<dbReference type="GO" id="GO:0005813">
    <property type="term" value="C:centrosome"/>
    <property type="evidence" value="ECO:0007669"/>
    <property type="project" value="TreeGrafter"/>
</dbReference>
<sequence length="76" mass="8769">MAANLAKAGLYVDDFNKLRILDPSIAQSTQEFKDECADFINKTEEFQSVTQTVMELFETISAKVEKMKIKVRCWNF</sequence>
<protein>
    <submittedName>
        <fullName evidence="6">BAR domain-containing protein</fullName>
    </submittedName>
</protein>
<dbReference type="EMBL" id="UYWX01020302">
    <property type="protein sequence ID" value="VDM30621.1"/>
    <property type="molecule type" value="Genomic_DNA"/>
</dbReference>
<evidence type="ECO:0000313" key="4">
    <source>
        <dbReference type="EMBL" id="VDM30621.1"/>
    </source>
</evidence>
<evidence type="ECO:0000256" key="1">
    <source>
        <dbReference type="ARBA" id="ARBA00004138"/>
    </source>
</evidence>
<evidence type="ECO:0000313" key="6">
    <source>
        <dbReference type="WBParaSite" id="TTAC_0000643001-mRNA-1"/>
    </source>
</evidence>
<dbReference type="GO" id="GO:0060271">
    <property type="term" value="P:cilium assembly"/>
    <property type="evidence" value="ECO:0007669"/>
    <property type="project" value="TreeGrafter"/>
</dbReference>
<dbReference type="PANTHER" id="PTHR31978:SF1">
    <property type="entry name" value="INTRAFLAGELLAR TRANSPORT PROTEIN 20 HOMOLOG"/>
    <property type="match status" value="1"/>
</dbReference>
<dbReference type="Pfam" id="PF14931">
    <property type="entry name" value="IFT20"/>
    <property type="match status" value="1"/>
</dbReference>
<dbReference type="OrthoDB" id="10254896at2759"/>
<reference evidence="4 5" key="2">
    <citation type="submission" date="2018-11" db="EMBL/GenBank/DDBJ databases">
        <authorList>
            <consortium name="Pathogen Informatics"/>
        </authorList>
    </citation>
    <scope>NUCLEOTIDE SEQUENCE [LARGE SCALE GENOMIC DNA]</scope>
</reference>
<dbReference type="GO" id="GO:0061512">
    <property type="term" value="P:protein localization to cilium"/>
    <property type="evidence" value="ECO:0007669"/>
    <property type="project" value="TreeGrafter"/>
</dbReference>
<keyword evidence="5" id="KW-1185">Reference proteome</keyword>
<organism evidence="6">
    <name type="scientific">Hydatigena taeniaeformis</name>
    <name type="common">Feline tapeworm</name>
    <name type="synonym">Taenia taeniaeformis</name>
    <dbReference type="NCBI Taxonomy" id="6205"/>
    <lineage>
        <taxon>Eukaryota</taxon>
        <taxon>Metazoa</taxon>
        <taxon>Spiralia</taxon>
        <taxon>Lophotrochozoa</taxon>
        <taxon>Platyhelminthes</taxon>
        <taxon>Cestoda</taxon>
        <taxon>Eucestoda</taxon>
        <taxon>Cyclophyllidea</taxon>
        <taxon>Taeniidae</taxon>
        <taxon>Hydatigera</taxon>
    </lineage>
</organism>
<keyword evidence="3" id="KW-0966">Cell projection</keyword>
<dbReference type="GO" id="GO:0030990">
    <property type="term" value="C:intraciliary transport particle"/>
    <property type="evidence" value="ECO:0007669"/>
    <property type="project" value="TreeGrafter"/>
</dbReference>
<gene>
    <name evidence="4" type="ORF">TTAC_LOCUS6415</name>
</gene>
<name>A0A0R3X012_HYDTA</name>